<dbReference type="EMBL" id="BARU01032128">
    <property type="protein sequence ID" value="GAH67497.1"/>
    <property type="molecule type" value="Genomic_DNA"/>
</dbReference>
<feature type="compositionally biased region" description="Basic residues" evidence="1">
    <location>
        <begin position="52"/>
        <end position="62"/>
    </location>
</feature>
<protein>
    <submittedName>
        <fullName evidence="2">Uncharacterized protein</fullName>
    </submittedName>
</protein>
<evidence type="ECO:0000313" key="2">
    <source>
        <dbReference type="EMBL" id="GAH67497.1"/>
    </source>
</evidence>
<proteinExistence type="predicted"/>
<feature type="region of interest" description="Disordered" evidence="1">
    <location>
        <begin position="31"/>
        <end position="71"/>
    </location>
</feature>
<gene>
    <name evidence="2" type="ORF">S03H2_50701</name>
</gene>
<evidence type="ECO:0000256" key="1">
    <source>
        <dbReference type="SAM" id="MobiDB-lite"/>
    </source>
</evidence>
<name>X1HDN7_9ZZZZ</name>
<comment type="caution">
    <text evidence="2">The sequence shown here is derived from an EMBL/GenBank/DDBJ whole genome shotgun (WGS) entry which is preliminary data.</text>
</comment>
<sequence length="71" mass="8411">MREEAINSVIHKHLDGNSDCYPMENTVKTEVREYEPKEEGERLRKAKEEARKKRKEAKARNKARLEGQKEL</sequence>
<reference evidence="2" key="1">
    <citation type="journal article" date="2014" name="Front. Microbiol.">
        <title>High frequency of phylogenetically diverse reductive dehalogenase-homologous genes in deep subseafloor sedimentary metagenomes.</title>
        <authorList>
            <person name="Kawai M."/>
            <person name="Futagami T."/>
            <person name="Toyoda A."/>
            <person name="Takaki Y."/>
            <person name="Nishi S."/>
            <person name="Hori S."/>
            <person name="Arai W."/>
            <person name="Tsubouchi T."/>
            <person name="Morono Y."/>
            <person name="Uchiyama I."/>
            <person name="Ito T."/>
            <person name="Fujiyama A."/>
            <person name="Inagaki F."/>
            <person name="Takami H."/>
        </authorList>
    </citation>
    <scope>NUCLEOTIDE SEQUENCE</scope>
    <source>
        <strain evidence="2">Expedition CK06-06</strain>
    </source>
</reference>
<organism evidence="2">
    <name type="scientific">marine sediment metagenome</name>
    <dbReference type="NCBI Taxonomy" id="412755"/>
    <lineage>
        <taxon>unclassified sequences</taxon>
        <taxon>metagenomes</taxon>
        <taxon>ecological metagenomes</taxon>
    </lineage>
</organism>
<feature type="compositionally biased region" description="Basic and acidic residues" evidence="1">
    <location>
        <begin position="31"/>
        <end position="51"/>
    </location>
</feature>
<dbReference type="AlphaFoldDB" id="X1HDN7"/>
<accession>X1HDN7</accession>